<dbReference type="AlphaFoldDB" id="A0A3S0PJC0"/>
<dbReference type="EMBL" id="RYYV01000005">
    <property type="protein sequence ID" value="RUL76748.1"/>
    <property type="molecule type" value="Genomic_DNA"/>
</dbReference>
<dbReference type="InterPro" id="IPR050833">
    <property type="entry name" value="Poly_Biosynth_Transport"/>
</dbReference>
<feature type="transmembrane region" description="Helical" evidence="6">
    <location>
        <begin position="478"/>
        <end position="498"/>
    </location>
</feature>
<feature type="transmembrane region" description="Helical" evidence="6">
    <location>
        <begin position="45"/>
        <end position="67"/>
    </location>
</feature>
<name>A0A3S0PJC0_9GAMM</name>
<keyword evidence="3 6" id="KW-0812">Transmembrane</keyword>
<evidence type="ECO:0000256" key="5">
    <source>
        <dbReference type="ARBA" id="ARBA00023136"/>
    </source>
</evidence>
<feature type="transmembrane region" description="Helical" evidence="6">
    <location>
        <begin position="171"/>
        <end position="193"/>
    </location>
</feature>
<dbReference type="RefSeq" id="WP_126684309.1">
    <property type="nucleotide sequence ID" value="NZ_RYYV01000005.1"/>
</dbReference>
<dbReference type="PANTHER" id="PTHR30250">
    <property type="entry name" value="PST FAMILY PREDICTED COLANIC ACID TRANSPORTER"/>
    <property type="match status" value="1"/>
</dbReference>
<keyword evidence="5 6" id="KW-0472">Membrane</keyword>
<dbReference type="GO" id="GO:0005886">
    <property type="term" value="C:plasma membrane"/>
    <property type="evidence" value="ECO:0007669"/>
    <property type="project" value="UniProtKB-SubCell"/>
</dbReference>
<evidence type="ECO:0000313" key="7">
    <source>
        <dbReference type="EMBL" id="RUL76748.1"/>
    </source>
</evidence>
<feature type="transmembrane region" description="Helical" evidence="6">
    <location>
        <begin position="240"/>
        <end position="257"/>
    </location>
</feature>
<keyword evidence="2" id="KW-1003">Cell membrane</keyword>
<evidence type="ECO:0000313" key="8">
    <source>
        <dbReference type="Proteomes" id="UP000274358"/>
    </source>
</evidence>
<comment type="caution">
    <text evidence="7">The sequence shown here is derived from an EMBL/GenBank/DDBJ whole genome shotgun (WGS) entry which is preliminary data.</text>
</comment>
<comment type="subcellular location">
    <subcellularLocation>
        <location evidence="1">Cell membrane</location>
        <topology evidence="1">Multi-pass membrane protein</topology>
    </subcellularLocation>
</comment>
<proteinExistence type="predicted"/>
<keyword evidence="8" id="KW-1185">Reference proteome</keyword>
<protein>
    <submittedName>
        <fullName evidence="7">Polysaccharide biosynthesis protein</fullName>
    </submittedName>
</protein>
<dbReference type="Proteomes" id="UP000274358">
    <property type="component" value="Unassembled WGS sequence"/>
</dbReference>
<dbReference type="PANTHER" id="PTHR30250:SF26">
    <property type="entry name" value="PSMA PROTEIN"/>
    <property type="match status" value="1"/>
</dbReference>
<feature type="transmembrane region" description="Helical" evidence="6">
    <location>
        <begin position="390"/>
        <end position="410"/>
    </location>
</feature>
<feature type="transmembrane region" description="Helical" evidence="6">
    <location>
        <begin position="199"/>
        <end position="219"/>
    </location>
</feature>
<evidence type="ECO:0000256" key="1">
    <source>
        <dbReference type="ARBA" id="ARBA00004651"/>
    </source>
</evidence>
<feature type="transmembrane region" description="Helical" evidence="6">
    <location>
        <begin position="100"/>
        <end position="123"/>
    </location>
</feature>
<feature type="transmembrane region" description="Helical" evidence="6">
    <location>
        <begin position="143"/>
        <end position="164"/>
    </location>
</feature>
<dbReference type="Pfam" id="PF01943">
    <property type="entry name" value="Polysacc_synt"/>
    <property type="match status" value="1"/>
</dbReference>
<reference evidence="7 8" key="1">
    <citation type="submission" date="2018-12" db="EMBL/GenBank/DDBJ databases">
        <title>Dyella dinghuensis sp. nov. DHOA06 and Dyella choica sp. nov. 4M-K27, isolated from forest soil.</title>
        <authorList>
            <person name="Qiu L.-H."/>
            <person name="Gao Z.-H."/>
        </authorList>
    </citation>
    <scope>NUCLEOTIDE SEQUENCE [LARGE SCALE GENOMIC DNA]</scope>
    <source>
        <strain evidence="7 8">4M-K27</strain>
    </source>
</reference>
<evidence type="ECO:0000256" key="4">
    <source>
        <dbReference type="ARBA" id="ARBA00022989"/>
    </source>
</evidence>
<evidence type="ECO:0000256" key="3">
    <source>
        <dbReference type="ARBA" id="ARBA00022692"/>
    </source>
</evidence>
<evidence type="ECO:0000256" key="2">
    <source>
        <dbReference type="ARBA" id="ARBA00022475"/>
    </source>
</evidence>
<feature type="transmembrane region" description="Helical" evidence="6">
    <location>
        <begin position="316"/>
        <end position="337"/>
    </location>
</feature>
<feature type="transmembrane region" description="Helical" evidence="6">
    <location>
        <begin position="447"/>
        <end position="472"/>
    </location>
</feature>
<feature type="transmembrane region" description="Helical" evidence="6">
    <location>
        <begin position="21"/>
        <end position="39"/>
    </location>
</feature>
<feature type="transmembrane region" description="Helical" evidence="6">
    <location>
        <begin position="357"/>
        <end position="378"/>
    </location>
</feature>
<keyword evidence="4 6" id="KW-1133">Transmembrane helix</keyword>
<feature type="transmembrane region" description="Helical" evidence="6">
    <location>
        <begin position="416"/>
        <end position="435"/>
    </location>
</feature>
<evidence type="ECO:0000256" key="6">
    <source>
        <dbReference type="SAM" id="Phobius"/>
    </source>
</evidence>
<dbReference type="InterPro" id="IPR002797">
    <property type="entry name" value="Polysacc_synth"/>
</dbReference>
<gene>
    <name evidence="7" type="ORF">EKH80_08535</name>
</gene>
<sequence>MTARHTCKVKLVHTRHIRSNLLANLFGQGWSALMALVFVPFYLHFIGASGFGLIGFFMTLSALLVIMDGGLGATVTREAVAYPLSTGADRRNLADMLRTVEVLFLLIALVIGIGLVALSPVLADSWLHVPPEKYPDVSRGLTLAGIAIALQFPLAFYTGCWIGLQRQVSLNVVNAISTTCRGGGAVLLLWLYSPTVTVFFAWQCVASALTLSCFHVLVWKSLGSPKARFQLGSIHRTGRFTAGVGLINVLGLLLTQLDKVILSRLLSLESFGYYMIAWSAGTLTLRATGPVFNTYYPRIAQLADGHGSNSDLQDTYLQAAGLLSVAVVPATLVLAFFGHTLLFAWTGSQVAANSASLPLTLISIGTMCNAFMHLPYALQLAHKKTRLSLVQNLVAAALFPILTITLVRQYGLQGAAWPWLLLNIGYMLFSAPLAYRKLLDSARKPWYLKCVLTPMALAITVVLPLFACSIVLNAPIEQIFLAVAAFAASFAACIWNTGWKQVSSLWLKDE</sequence>
<organism evidence="7 8">
    <name type="scientific">Dyella choica</name>
    <dbReference type="NCBI Taxonomy" id="1927959"/>
    <lineage>
        <taxon>Bacteria</taxon>
        <taxon>Pseudomonadati</taxon>
        <taxon>Pseudomonadota</taxon>
        <taxon>Gammaproteobacteria</taxon>
        <taxon>Lysobacterales</taxon>
        <taxon>Rhodanobacteraceae</taxon>
        <taxon>Dyella</taxon>
    </lineage>
</organism>
<accession>A0A3S0PJC0</accession>